<feature type="transmembrane region" description="Helical" evidence="1">
    <location>
        <begin position="117"/>
        <end position="139"/>
    </location>
</feature>
<dbReference type="Proteomes" id="UP000324176">
    <property type="component" value="Unassembled WGS sequence"/>
</dbReference>
<dbReference type="Pfam" id="PF04298">
    <property type="entry name" value="Zn_peptidase_2"/>
    <property type="match status" value="1"/>
</dbReference>
<dbReference type="OrthoDB" id="9805386at2"/>
<evidence type="ECO:0000313" key="3">
    <source>
        <dbReference type="EMBL" id="TYP92872.1"/>
    </source>
</evidence>
<name>A0A0F7KG72_9PROT</name>
<feature type="transmembrane region" description="Helical" evidence="1">
    <location>
        <begin position="204"/>
        <end position="223"/>
    </location>
</feature>
<dbReference type="RefSeq" id="WP_046849922.1">
    <property type="nucleotide sequence ID" value="NZ_CBDIPD010000164.1"/>
</dbReference>
<gene>
    <name evidence="2" type="ORF">AAW31_08570</name>
    <name evidence="3" type="ORF">BCL69_100571</name>
</gene>
<evidence type="ECO:0000313" key="5">
    <source>
        <dbReference type="Proteomes" id="UP000324176"/>
    </source>
</evidence>
<dbReference type="AlphaFoldDB" id="A0A0F7KG72"/>
<protein>
    <submittedName>
        <fullName evidence="2">Peptidase</fullName>
    </submittedName>
</protein>
<dbReference type="Proteomes" id="UP000034156">
    <property type="component" value="Chromosome"/>
</dbReference>
<reference evidence="4" key="1">
    <citation type="submission" date="2015-05" db="EMBL/GenBank/DDBJ databases">
        <title>Draft genome of Nitrosomonas communis strain Nm2.</title>
        <authorList>
            <person name="Kozlowski J.A."/>
            <person name="Kits K.D."/>
            <person name="Stein L.Y."/>
        </authorList>
    </citation>
    <scope>NUCLEOTIDE SEQUENCE [LARGE SCALE GENOMIC DNA]</scope>
    <source>
        <strain evidence="4">Nm2</strain>
    </source>
</reference>
<dbReference type="KEGG" id="nco:AAW31_08570"/>
<dbReference type="EMBL" id="CP011451">
    <property type="protein sequence ID" value="AKH37852.1"/>
    <property type="molecule type" value="Genomic_DNA"/>
</dbReference>
<dbReference type="InterPro" id="IPR007395">
    <property type="entry name" value="Zn_peptidase_2"/>
</dbReference>
<accession>A0A0F7KG72</accession>
<organism evidence="2 4">
    <name type="scientific">Nitrosomonas communis</name>
    <dbReference type="NCBI Taxonomy" id="44574"/>
    <lineage>
        <taxon>Bacteria</taxon>
        <taxon>Pseudomonadati</taxon>
        <taxon>Pseudomonadota</taxon>
        <taxon>Betaproteobacteria</taxon>
        <taxon>Nitrosomonadales</taxon>
        <taxon>Nitrosomonadaceae</taxon>
        <taxon>Nitrosomonas</taxon>
    </lineage>
</organism>
<evidence type="ECO:0000256" key="1">
    <source>
        <dbReference type="SAM" id="Phobius"/>
    </source>
</evidence>
<dbReference type="EMBL" id="VNHT01000005">
    <property type="protein sequence ID" value="TYP92872.1"/>
    <property type="molecule type" value="Genomic_DNA"/>
</dbReference>
<evidence type="ECO:0000313" key="2">
    <source>
        <dbReference type="EMBL" id="AKH37852.1"/>
    </source>
</evidence>
<reference evidence="3 5" key="3">
    <citation type="submission" date="2019-07" db="EMBL/GenBank/DDBJ databases">
        <title>Active sludge and wastewater microbial communities from Klosterneuburg, Austria.</title>
        <authorList>
            <person name="Wagner M."/>
        </authorList>
    </citation>
    <scope>NUCLEOTIDE SEQUENCE [LARGE SCALE GENOMIC DNA]</scope>
    <source>
        <strain evidence="3 5">Nm2</strain>
    </source>
</reference>
<dbReference type="PANTHER" id="PTHR36434">
    <property type="entry name" value="MEMBRANE PROTEASE YUGP-RELATED"/>
    <property type="match status" value="1"/>
</dbReference>
<dbReference type="PANTHER" id="PTHR36434:SF1">
    <property type="entry name" value="MEMBRANE PROTEASE YUGP-RELATED"/>
    <property type="match status" value="1"/>
</dbReference>
<sequence length="227" mass="25253">MFYLILVILLVILVVGPSYWVKHIMEKYSQPDDRYACTGAELARTLLDRANLQQVRIETTELGDHYDPLEKVVRLTSDKFNGRSLTAITVAAHEVGHAVQDRDDYLPLKMRTRLVQLAAPAEKMGASILMLAPLVVALVRVPLAGALFLAGGLLTLGTSTLVHLLTLPMEMNASFVRALPLLEQGNYLKQGDAPHARRLLKAAAWTYVSASLMTLLNIARWWAIIRR</sequence>
<feature type="transmembrane region" description="Helical" evidence="1">
    <location>
        <begin position="146"/>
        <end position="165"/>
    </location>
</feature>
<reference evidence="2 4" key="2">
    <citation type="journal article" date="2016" name="Genome Announc.">
        <title>Genome Sequence of Nitrosomonas communis Strain Nm2, a Mesophilic Ammonia-Oxidizing Bacterium Isolated from Mediterranean Soil.</title>
        <authorList>
            <person name="Kozlowski J.A."/>
            <person name="Kits K.D."/>
            <person name="Stein L.Y."/>
        </authorList>
    </citation>
    <scope>NUCLEOTIDE SEQUENCE [LARGE SCALE GENOMIC DNA]</scope>
    <source>
        <strain evidence="2 4">Nm2</strain>
    </source>
</reference>
<keyword evidence="1" id="KW-0472">Membrane</keyword>
<keyword evidence="4" id="KW-1185">Reference proteome</keyword>
<evidence type="ECO:0000313" key="4">
    <source>
        <dbReference type="Proteomes" id="UP000034156"/>
    </source>
</evidence>
<proteinExistence type="predicted"/>
<keyword evidence="1" id="KW-0812">Transmembrane</keyword>
<keyword evidence="1" id="KW-1133">Transmembrane helix</keyword>
<dbReference type="PATRIC" id="fig|44574.3.peg.2091"/>